<evidence type="ECO:0000256" key="1">
    <source>
        <dbReference type="SAM" id="SignalP"/>
    </source>
</evidence>
<sequence>MEEVKMMKTTVFSILFSIIMTITEASTYSCSISRQTVRVVDRCPQTKEEWKEAAERKNCSAYTHHCTYPRKLLYHCVVNPYVNETLEVCAIRKNIIGGLCTEYSIRGNVIQPNENRNCTKFKPNPCPNFYRSNKAFEYPGCYELKMITAPVTDSSAASSSSSKTEIADTVSTSYSNMKVDGNSDSPETGPEIIIIPIVAAVAVVVIDQLWF</sequence>
<keyword evidence="1" id="KW-0732">Signal</keyword>
<dbReference type="RefSeq" id="XP_022290063.1">
    <property type="nucleotide sequence ID" value="XM_022434355.1"/>
</dbReference>
<dbReference type="Proteomes" id="UP000694844">
    <property type="component" value="Chromosome 6"/>
</dbReference>
<reference evidence="4" key="1">
    <citation type="submission" date="2025-08" db="UniProtKB">
        <authorList>
            <consortium name="RefSeq"/>
        </authorList>
    </citation>
    <scope>IDENTIFICATION</scope>
    <source>
        <tissue evidence="4">Whole sample</tissue>
    </source>
</reference>
<organism evidence="3 4">
    <name type="scientific">Crassostrea virginica</name>
    <name type="common">Eastern oyster</name>
    <dbReference type="NCBI Taxonomy" id="6565"/>
    <lineage>
        <taxon>Eukaryota</taxon>
        <taxon>Metazoa</taxon>
        <taxon>Spiralia</taxon>
        <taxon>Lophotrochozoa</taxon>
        <taxon>Mollusca</taxon>
        <taxon>Bivalvia</taxon>
        <taxon>Autobranchia</taxon>
        <taxon>Pteriomorphia</taxon>
        <taxon>Ostreida</taxon>
        <taxon>Ostreoidea</taxon>
        <taxon>Ostreidae</taxon>
        <taxon>Crassostrea</taxon>
    </lineage>
</organism>
<dbReference type="InterPro" id="IPR002557">
    <property type="entry name" value="Chitin-bd_dom"/>
</dbReference>
<keyword evidence="3" id="KW-1185">Reference proteome</keyword>
<dbReference type="OrthoDB" id="6193947at2759"/>
<gene>
    <name evidence="4" type="primary">LOC111101754</name>
</gene>
<dbReference type="GO" id="GO:0005576">
    <property type="term" value="C:extracellular region"/>
    <property type="evidence" value="ECO:0007669"/>
    <property type="project" value="InterPro"/>
</dbReference>
<feature type="chain" id="PRO_5034571410" evidence="1">
    <location>
        <begin position="26"/>
        <end position="211"/>
    </location>
</feature>
<accession>A0A8B8AHP6</accession>
<dbReference type="PROSITE" id="PS50940">
    <property type="entry name" value="CHIT_BIND_II"/>
    <property type="match status" value="1"/>
</dbReference>
<evidence type="ECO:0000313" key="4">
    <source>
        <dbReference type="RefSeq" id="XP_022290063.1"/>
    </source>
</evidence>
<proteinExistence type="predicted"/>
<protein>
    <submittedName>
        <fullName evidence="4">Uncharacterized protein LOC111101754</fullName>
    </submittedName>
</protein>
<dbReference type="GeneID" id="111101754"/>
<feature type="signal peptide" evidence="1">
    <location>
        <begin position="1"/>
        <end position="25"/>
    </location>
</feature>
<dbReference type="GO" id="GO:0008061">
    <property type="term" value="F:chitin binding"/>
    <property type="evidence" value="ECO:0007669"/>
    <property type="project" value="InterPro"/>
</dbReference>
<dbReference type="AlphaFoldDB" id="A0A8B8AHP6"/>
<feature type="domain" description="Chitin-binding type-2" evidence="2">
    <location>
        <begin position="40"/>
        <end position="102"/>
    </location>
</feature>
<dbReference type="KEGG" id="cvn:111101754"/>
<evidence type="ECO:0000259" key="2">
    <source>
        <dbReference type="PROSITE" id="PS50940"/>
    </source>
</evidence>
<evidence type="ECO:0000313" key="3">
    <source>
        <dbReference type="Proteomes" id="UP000694844"/>
    </source>
</evidence>
<name>A0A8B8AHP6_CRAVI</name>